<evidence type="ECO:0000256" key="2">
    <source>
        <dbReference type="SAM" id="Phobius"/>
    </source>
</evidence>
<feature type="region of interest" description="Disordered" evidence="1">
    <location>
        <begin position="1"/>
        <end position="32"/>
    </location>
</feature>
<protein>
    <submittedName>
        <fullName evidence="3">Uncharacterized protein</fullName>
    </submittedName>
</protein>
<feature type="transmembrane region" description="Helical" evidence="2">
    <location>
        <begin position="403"/>
        <end position="421"/>
    </location>
</feature>
<reference evidence="3 4" key="1">
    <citation type="submission" date="2015-04" db="EMBL/GenBank/DDBJ databases">
        <title>Complete genome sequence of Schizopora paradoxa KUC8140, a cosmopolitan wood degrader in East Asia.</title>
        <authorList>
            <consortium name="DOE Joint Genome Institute"/>
            <person name="Min B."/>
            <person name="Park H."/>
            <person name="Jang Y."/>
            <person name="Kim J.-J."/>
            <person name="Kim K.H."/>
            <person name="Pangilinan J."/>
            <person name="Lipzen A."/>
            <person name="Riley R."/>
            <person name="Grigoriev I.V."/>
            <person name="Spatafora J.W."/>
            <person name="Choi I.-G."/>
        </authorList>
    </citation>
    <scope>NUCLEOTIDE SEQUENCE [LARGE SCALE GENOMIC DNA]</scope>
    <source>
        <strain evidence="3 4">KUC8140</strain>
    </source>
</reference>
<keyword evidence="2" id="KW-0812">Transmembrane</keyword>
<feature type="compositionally biased region" description="Basic and acidic residues" evidence="1">
    <location>
        <begin position="335"/>
        <end position="344"/>
    </location>
</feature>
<gene>
    <name evidence="3" type="ORF">SCHPADRAFT_551128</name>
</gene>
<keyword evidence="2" id="KW-1133">Transmembrane helix</keyword>
<evidence type="ECO:0000313" key="4">
    <source>
        <dbReference type="Proteomes" id="UP000053477"/>
    </source>
</evidence>
<evidence type="ECO:0000256" key="1">
    <source>
        <dbReference type="SAM" id="MobiDB-lite"/>
    </source>
</evidence>
<dbReference type="InParanoid" id="A0A0H2RJV4"/>
<name>A0A0H2RJV4_9AGAM</name>
<feature type="compositionally biased region" description="Low complexity" evidence="1">
    <location>
        <begin position="284"/>
        <end position="307"/>
    </location>
</feature>
<dbReference type="AlphaFoldDB" id="A0A0H2RJV4"/>
<dbReference type="EMBL" id="KQ086046">
    <property type="protein sequence ID" value="KLO09738.1"/>
    <property type="molecule type" value="Genomic_DNA"/>
</dbReference>
<proteinExistence type="predicted"/>
<keyword evidence="4" id="KW-1185">Reference proteome</keyword>
<accession>A0A0H2RJV4</accession>
<organism evidence="3 4">
    <name type="scientific">Schizopora paradoxa</name>
    <dbReference type="NCBI Taxonomy" id="27342"/>
    <lineage>
        <taxon>Eukaryota</taxon>
        <taxon>Fungi</taxon>
        <taxon>Dikarya</taxon>
        <taxon>Basidiomycota</taxon>
        <taxon>Agaricomycotina</taxon>
        <taxon>Agaricomycetes</taxon>
        <taxon>Hymenochaetales</taxon>
        <taxon>Schizoporaceae</taxon>
        <taxon>Schizopora</taxon>
    </lineage>
</organism>
<feature type="region of interest" description="Disordered" evidence="1">
    <location>
        <begin position="250"/>
        <end position="380"/>
    </location>
</feature>
<keyword evidence="2" id="KW-0472">Membrane</keyword>
<feature type="compositionally biased region" description="Low complexity" evidence="1">
    <location>
        <begin position="265"/>
        <end position="276"/>
    </location>
</feature>
<dbReference type="OrthoDB" id="3981028at2759"/>
<evidence type="ECO:0000313" key="3">
    <source>
        <dbReference type="EMBL" id="KLO09738.1"/>
    </source>
</evidence>
<dbReference type="Proteomes" id="UP000053477">
    <property type="component" value="Unassembled WGS sequence"/>
</dbReference>
<feature type="compositionally biased region" description="Low complexity" evidence="1">
    <location>
        <begin position="346"/>
        <end position="361"/>
    </location>
</feature>
<dbReference type="STRING" id="27342.A0A0H2RJV4"/>
<sequence length="496" mass="53486">MSTTTLTETTLSPGPSSPTKTKSAPLLASTSAATPSTVAPTLRSLYPRAARALLQRDVALAYSLITSAFSLLNPPQYLALDSLDTYRRKWDILRVTLETTVYVSPPKSSDPDALPVPLRSNIMMSGPSLIATLHTRSVRLFTPTLSGHKPKSAYLPPQILITLVLSSLKLECPDVGRNMIEDWLAQRELVDHVRNDLEGYEKVLDLFCLHVLPRLHDWEYARDFLEYESVLASTTRTRLRTTLEDLRIGEIEAARHIPTPPPEPSSSASSSTLPSPARTPSPAPSSSSVSSMDSMDTTSTRTVVPRSRTPRPRQGLNGISSLTPPPASVSNGHAGRVDKGKAAENGHASHSSSSDGSATSTIRSQQHRSDSSAIPSHHVASHPPTLLTLVTDTLRPHLTASKLVFALLFVVVPLLSFIVRLRRKKARLRGLGGTATATRSLTGSASPLSAVRPGIAGSVVDVRRRLEGRQNIFGSVWREVTRAVTDTVRMAGGGLV</sequence>